<dbReference type="EMBL" id="VNHS01000014">
    <property type="protein sequence ID" value="TYP69562.1"/>
    <property type="molecule type" value="Genomic_DNA"/>
</dbReference>
<comment type="caution">
    <text evidence="1">The sequence shown here is derived from an EMBL/GenBank/DDBJ whole genome shotgun (WGS) entry which is preliminary data.</text>
</comment>
<reference evidence="1 2" key="1">
    <citation type="submission" date="2019-07" db="EMBL/GenBank/DDBJ databases">
        <title>Genomic Encyclopedia of Type Strains, Phase III (KMG-III): the genomes of soil and plant-associated and newly described type strains.</title>
        <authorList>
            <person name="Whitman W."/>
        </authorList>
    </citation>
    <scope>NUCLEOTIDE SEQUENCE [LARGE SCALE GENOMIC DNA]</scope>
    <source>
        <strain evidence="1 2">BL24</strain>
    </source>
</reference>
<accession>A0A5S5BTM8</accession>
<protein>
    <submittedName>
        <fullName evidence="1">Uncharacterized protein</fullName>
    </submittedName>
</protein>
<name>A0A5S5BTM8_9BACL</name>
<gene>
    <name evidence="1" type="ORF">BCM02_11478</name>
</gene>
<proteinExistence type="predicted"/>
<dbReference type="Proteomes" id="UP000323257">
    <property type="component" value="Unassembled WGS sequence"/>
</dbReference>
<evidence type="ECO:0000313" key="1">
    <source>
        <dbReference type="EMBL" id="TYP69562.1"/>
    </source>
</evidence>
<dbReference type="RefSeq" id="WP_148932951.1">
    <property type="nucleotide sequence ID" value="NZ_VNHS01000014.1"/>
</dbReference>
<evidence type="ECO:0000313" key="2">
    <source>
        <dbReference type="Proteomes" id="UP000323257"/>
    </source>
</evidence>
<sequence>MPILMFALVFIVDYLGHGLISFKLMPPKANLVYTDVRSAAANDSTSYPFGASESKGGVVYVHEREQLGDAQRYTFATLTVDIRNRNYVGMKNVTLALLSKSSGQHGAVSYLKDVQYVEIAPFSSGKTSISILLSGTDLGNEAVRRRLENYSLEMNWDRMEQAYDLVDLLGD</sequence>
<dbReference type="AlphaFoldDB" id="A0A5S5BTM8"/>
<organism evidence="1 2">
    <name type="scientific">Paenibacillus methanolicus</name>
    <dbReference type="NCBI Taxonomy" id="582686"/>
    <lineage>
        <taxon>Bacteria</taxon>
        <taxon>Bacillati</taxon>
        <taxon>Bacillota</taxon>
        <taxon>Bacilli</taxon>
        <taxon>Bacillales</taxon>
        <taxon>Paenibacillaceae</taxon>
        <taxon>Paenibacillus</taxon>
    </lineage>
</organism>
<keyword evidence="2" id="KW-1185">Reference proteome</keyword>